<keyword evidence="8" id="KW-1015">Disulfide bond</keyword>
<gene>
    <name evidence="12" type="ORF">A3C12_01055</name>
</gene>
<feature type="domain" description="Vitamin K epoxide reductase" evidence="11">
    <location>
        <begin position="16"/>
        <end position="149"/>
    </location>
</feature>
<dbReference type="PANTHER" id="PTHR34573:SF1">
    <property type="entry name" value="VITAMIN K EPOXIDE REDUCTASE DOMAIN-CONTAINING PROTEIN"/>
    <property type="match status" value="1"/>
</dbReference>
<dbReference type="AlphaFoldDB" id="A0A1G2KU42"/>
<proteinExistence type="inferred from homology"/>
<dbReference type="GO" id="GO:0048038">
    <property type="term" value="F:quinone binding"/>
    <property type="evidence" value="ECO:0007669"/>
    <property type="project" value="UniProtKB-KW"/>
</dbReference>
<evidence type="ECO:0000313" key="13">
    <source>
        <dbReference type="Proteomes" id="UP000178710"/>
    </source>
</evidence>
<sequence length="155" mass="16619">MTPEVVPAPTLDRNSPRVLIGFLIAVAIAGFLNALYLAVKFLQGVTPPCSLLKGCDVVTASKYAEIGGIPIALIGAIFYAIVLGLLLAILHKPEEKRLVAIFAILTGAAFLISLGLVYIQLFVLRAICLYCMFSALDSTILFIGGLWLRRQSRGA</sequence>
<dbReference type="GO" id="GO:0016491">
    <property type="term" value="F:oxidoreductase activity"/>
    <property type="evidence" value="ECO:0007669"/>
    <property type="project" value="UniProtKB-KW"/>
</dbReference>
<organism evidence="12 13">
    <name type="scientific">Candidatus Sungbacteria bacterium RIFCSPHIGHO2_02_FULL_49_20</name>
    <dbReference type="NCBI Taxonomy" id="1802272"/>
    <lineage>
        <taxon>Bacteria</taxon>
        <taxon>Candidatus Sungiibacteriota</taxon>
    </lineage>
</organism>
<comment type="similarity">
    <text evidence="2">Belongs to the VKOR family.</text>
</comment>
<evidence type="ECO:0000256" key="7">
    <source>
        <dbReference type="ARBA" id="ARBA00023136"/>
    </source>
</evidence>
<evidence type="ECO:0000256" key="2">
    <source>
        <dbReference type="ARBA" id="ARBA00006214"/>
    </source>
</evidence>
<comment type="caution">
    <text evidence="12">The sequence shown here is derived from an EMBL/GenBank/DDBJ whole genome shotgun (WGS) entry which is preliminary data.</text>
</comment>
<evidence type="ECO:0000256" key="4">
    <source>
        <dbReference type="ARBA" id="ARBA00022719"/>
    </source>
</evidence>
<feature type="transmembrane region" description="Helical" evidence="10">
    <location>
        <begin position="98"/>
        <end position="121"/>
    </location>
</feature>
<feature type="transmembrane region" description="Helical" evidence="10">
    <location>
        <begin position="18"/>
        <end position="38"/>
    </location>
</feature>
<dbReference type="InterPro" id="IPR012932">
    <property type="entry name" value="VKOR"/>
</dbReference>
<evidence type="ECO:0000256" key="8">
    <source>
        <dbReference type="ARBA" id="ARBA00023157"/>
    </source>
</evidence>
<reference evidence="12 13" key="1">
    <citation type="journal article" date="2016" name="Nat. Commun.">
        <title>Thousands of microbial genomes shed light on interconnected biogeochemical processes in an aquifer system.</title>
        <authorList>
            <person name="Anantharaman K."/>
            <person name="Brown C.T."/>
            <person name="Hug L.A."/>
            <person name="Sharon I."/>
            <person name="Castelle C.J."/>
            <person name="Probst A.J."/>
            <person name="Thomas B.C."/>
            <person name="Singh A."/>
            <person name="Wilkins M.J."/>
            <person name="Karaoz U."/>
            <person name="Brodie E.L."/>
            <person name="Williams K.H."/>
            <person name="Hubbard S.S."/>
            <person name="Banfield J.F."/>
        </authorList>
    </citation>
    <scope>NUCLEOTIDE SEQUENCE [LARGE SCALE GENOMIC DNA]</scope>
</reference>
<dbReference type="PANTHER" id="PTHR34573">
    <property type="entry name" value="VKC DOMAIN-CONTAINING PROTEIN"/>
    <property type="match status" value="1"/>
</dbReference>
<dbReference type="Pfam" id="PF07884">
    <property type="entry name" value="VKOR"/>
    <property type="match status" value="1"/>
</dbReference>
<dbReference type="GO" id="GO:0016020">
    <property type="term" value="C:membrane"/>
    <property type="evidence" value="ECO:0007669"/>
    <property type="project" value="UniProtKB-SubCell"/>
</dbReference>
<name>A0A1G2KU42_9BACT</name>
<feature type="transmembrane region" description="Helical" evidence="10">
    <location>
        <begin position="127"/>
        <end position="148"/>
    </location>
</feature>
<keyword evidence="3 10" id="KW-0812">Transmembrane</keyword>
<evidence type="ECO:0000256" key="5">
    <source>
        <dbReference type="ARBA" id="ARBA00022989"/>
    </source>
</evidence>
<evidence type="ECO:0000256" key="9">
    <source>
        <dbReference type="ARBA" id="ARBA00023284"/>
    </source>
</evidence>
<keyword evidence="7 10" id="KW-0472">Membrane</keyword>
<dbReference type="SMART" id="SM00756">
    <property type="entry name" value="VKc"/>
    <property type="match status" value="1"/>
</dbReference>
<comment type="subcellular location">
    <subcellularLocation>
        <location evidence="1">Membrane</location>
        <topology evidence="1">Multi-pass membrane protein</topology>
    </subcellularLocation>
</comment>
<evidence type="ECO:0000313" key="12">
    <source>
        <dbReference type="EMBL" id="OHA01941.1"/>
    </source>
</evidence>
<evidence type="ECO:0000256" key="3">
    <source>
        <dbReference type="ARBA" id="ARBA00022692"/>
    </source>
</evidence>
<protein>
    <recommendedName>
        <fullName evidence="11">Vitamin K epoxide reductase domain-containing protein</fullName>
    </recommendedName>
</protein>
<dbReference type="InterPro" id="IPR044698">
    <property type="entry name" value="VKOR/LTO1"/>
</dbReference>
<keyword evidence="6" id="KW-0560">Oxidoreductase</keyword>
<dbReference type="InterPro" id="IPR038354">
    <property type="entry name" value="VKOR_sf"/>
</dbReference>
<evidence type="ECO:0000256" key="6">
    <source>
        <dbReference type="ARBA" id="ARBA00023002"/>
    </source>
</evidence>
<dbReference type="CDD" id="cd12916">
    <property type="entry name" value="VKOR_1"/>
    <property type="match status" value="1"/>
</dbReference>
<dbReference type="Gene3D" id="1.20.1440.130">
    <property type="entry name" value="VKOR domain"/>
    <property type="match status" value="1"/>
</dbReference>
<evidence type="ECO:0000256" key="1">
    <source>
        <dbReference type="ARBA" id="ARBA00004141"/>
    </source>
</evidence>
<accession>A0A1G2KU42</accession>
<feature type="transmembrane region" description="Helical" evidence="10">
    <location>
        <begin position="69"/>
        <end position="91"/>
    </location>
</feature>
<keyword evidence="4" id="KW-0874">Quinone</keyword>
<dbReference type="EMBL" id="MHQK01000015">
    <property type="protein sequence ID" value="OHA01941.1"/>
    <property type="molecule type" value="Genomic_DNA"/>
</dbReference>
<keyword evidence="5 10" id="KW-1133">Transmembrane helix</keyword>
<evidence type="ECO:0000259" key="11">
    <source>
        <dbReference type="SMART" id="SM00756"/>
    </source>
</evidence>
<keyword evidence="9" id="KW-0676">Redox-active center</keyword>
<evidence type="ECO:0000256" key="10">
    <source>
        <dbReference type="SAM" id="Phobius"/>
    </source>
</evidence>
<dbReference type="Proteomes" id="UP000178710">
    <property type="component" value="Unassembled WGS sequence"/>
</dbReference>